<dbReference type="InterPro" id="IPR036396">
    <property type="entry name" value="Cyt_P450_sf"/>
</dbReference>
<keyword evidence="4 9" id="KW-0349">Heme</keyword>
<reference evidence="10" key="1">
    <citation type="submission" date="2018-10" db="EMBL/GenBank/DDBJ databases">
        <authorList>
            <person name="Cao Z.-Q."/>
            <person name="Li S.-Y."/>
            <person name="Lv J.-M."/>
            <person name="Gao H."/>
            <person name="Chen G.-D."/>
            <person name="Awakawa T."/>
            <person name="Abe I."/>
            <person name="Yao X.-S."/>
            <person name="Hu D."/>
        </authorList>
    </citation>
    <scope>NUCLEOTIDE SEQUENCE</scope>
    <source>
        <strain evidence="10">ATCC 14700</strain>
    </source>
</reference>
<dbReference type="GO" id="GO:0016705">
    <property type="term" value="F:oxidoreductase activity, acting on paired donors, with incorporation or reduction of molecular oxygen"/>
    <property type="evidence" value="ECO:0007669"/>
    <property type="project" value="InterPro"/>
</dbReference>
<evidence type="ECO:0000256" key="3">
    <source>
        <dbReference type="ARBA" id="ARBA00010617"/>
    </source>
</evidence>
<dbReference type="EMBL" id="MK044769">
    <property type="protein sequence ID" value="QBB00666.2"/>
    <property type="molecule type" value="Genomic_DNA"/>
</dbReference>
<accession>A0A411G432</accession>
<keyword evidence="5 9" id="KW-0479">Metal-binding</keyword>
<evidence type="ECO:0000256" key="8">
    <source>
        <dbReference type="ARBA" id="ARBA00023033"/>
    </source>
</evidence>
<dbReference type="PRINTS" id="PR00385">
    <property type="entry name" value="P450"/>
</dbReference>
<evidence type="ECO:0000256" key="4">
    <source>
        <dbReference type="ARBA" id="ARBA00022617"/>
    </source>
</evidence>
<protein>
    <submittedName>
        <fullName evidence="10">Cytochrome P450</fullName>
    </submittedName>
</protein>
<dbReference type="PANTHER" id="PTHR46206">
    <property type="entry name" value="CYTOCHROME P450"/>
    <property type="match status" value="1"/>
</dbReference>
<gene>
    <name evidence="10" type="primary">fusB1</name>
</gene>
<evidence type="ECO:0000313" key="10">
    <source>
        <dbReference type="EMBL" id="QBB00666.2"/>
    </source>
</evidence>
<dbReference type="SUPFAM" id="SSF48264">
    <property type="entry name" value="Cytochrome P450"/>
    <property type="match status" value="1"/>
</dbReference>
<dbReference type="GO" id="GO:0005506">
    <property type="term" value="F:iron ion binding"/>
    <property type="evidence" value="ECO:0007669"/>
    <property type="project" value="InterPro"/>
</dbReference>
<proteinExistence type="inferred from homology"/>
<dbReference type="GO" id="GO:0016020">
    <property type="term" value="C:membrane"/>
    <property type="evidence" value="ECO:0007669"/>
    <property type="project" value="UniProtKB-SubCell"/>
</dbReference>
<dbReference type="PANTHER" id="PTHR46206:SF6">
    <property type="entry name" value="CYTOCHROME P450 MONOOXYGENASE AN1598-RELATED"/>
    <property type="match status" value="1"/>
</dbReference>
<dbReference type="GO" id="GO:0004497">
    <property type="term" value="F:monooxygenase activity"/>
    <property type="evidence" value="ECO:0007669"/>
    <property type="project" value="UniProtKB-KW"/>
</dbReference>
<keyword evidence="6" id="KW-0560">Oxidoreductase</keyword>
<dbReference type="AlphaFoldDB" id="A0A411G432"/>
<dbReference type="GO" id="GO:0020037">
    <property type="term" value="F:heme binding"/>
    <property type="evidence" value="ECO:0007669"/>
    <property type="project" value="InterPro"/>
</dbReference>
<dbReference type="Pfam" id="PF00067">
    <property type="entry name" value="p450"/>
    <property type="match status" value="1"/>
</dbReference>
<organism evidence="10">
    <name type="scientific">Waltergamsia fusidioides</name>
    <dbReference type="NCBI Taxonomy" id="749674"/>
    <lineage>
        <taxon>Eukaryota</taxon>
        <taxon>Fungi</taxon>
        <taxon>Dikarya</taxon>
        <taxon>Ascomycota</taxon>
        <taxon>Pezizomycotina</taxon>
        <taxon>Sordariomycetes</taxon>
        <taxon>Hypocreomycetidae</taxon>
        <taxon>Hypocreales</taxon>
        <taxon>Bionectriaceae</taxon>
        <taxon>Waltergamsia</taxon>
    </lineage>
</organism>
<dbReference type="CDD" id="cd11041">
    <property type="entry name" value="CYP503A1-like"/>
    <property type="match status" value="1"/>
</dbReference>
<dbReference type="Gene3D" id="1.10.630.10">
    <property type="entry name" value="Cytochrome P450"/>
    <property type="match status" value="1"/>
</dbReference>
<name>A0A411G432_9HYPO</name>
<keyword evidence="8" id="KW-0503">Monooxygenase</keyword>
<reference evidence="10" key="2">
    <citation type="journal article" date="2019" name="Acta Pharm. Sin. B (APSB)">
        <title>Biosynthesis of clinically used antibiotic fusidic acid and identification of two short-chain dehydrogenase/reductases with converse stereoselectivity.</title>
        <authorList>
            <person name="Cao Z."/>
            <person name="Li S."/>
            <person name="Lv J."/>
            <person name="Gao H."/>
            <person name="Chen G."/>
            <person name="Awakawa T."/>
            <person name="Abe I."/>
            <person name="Yao X."/>
            <person name="Hu D."/>
        </authorList>
    </citation>
    <scope>NUCLEOTIDE SEQUENCE</scope>
    <source>
        <strain evidence="10">ATCC 14700</strain>
    </source>
</reference>
<evidence type="ECO:0000256" key="7">
    <source>
        <dbReference type="ARBA" id="ARBA00023004"/>
    </source>
</evidence>
<evidence type="ECO:0000256" key="2">
    <source>
        <dbReference type="ARBA" id="ARBA00004167"/>
    </source>
</evidence>
<comment type="subcellular location">
    <subcellularLocation>
        <location evidence="2">Membrane</location>
        <topology evidence="2">Single-pass membrane protein</topology>
    </subcellularLocation>
</comment>
<dbReference type="PRINTS" id="PR00465">
    <property type="entry name" value="EP450IV"/>
</dbReference>
<comment type="cofactor">
    <cofactor evidence="1 9">
        <name>heme</name>
        <dbReference type="ChEBI" id="CHEBI:30413"/>
    </cofactor>
</comment>
<sequence>MLSPFTVASIGILFLAVAFSGVRYFIFPRGPKLPFPIVAVEDGGMDYRTAVEHGYATYPDQPFLLQSKTKSLVLLPPKYFHEIRSIPESQWSARLSARNLFQSRHTRIGDNSHRVVQTVKTDLTRHIGKTLDALQDEMEFAAGQNIGTCDDWTPILPYPALLRIVSLISGRVLVGLPFSRTEQWTQISINFTMLCFGAAQKYMSYPAYMRPFVVPFLDVTRSIHKQRAVATQLLAPVIEEYKRKASKPGYEEPSNMIEWALESAKDDDDRVGSAEEQADVQLTLSMAAIHTTSTTVLYCLYDLCSHPEYVEPLRQELESVLAETDGRLVKRNMAKLRKLDSFIKESQRLSPPGLVAMQRITVSDITLSDGSVLPKGAAVAVPSWSVTRDEKLWTNPTTFDGFRFEKLREEPGAEHKYQFATTGPDSLSFGYGPQACPGRFFASNEIKVLLAHILLNYDCKLEGGKRPDNITRDLTILPNMGVKILFKKRG</sequence>
<evidence type="ECO:0000256" key="9">
    <source>
        <dbReference type="PIRSR" id="PIRSR602403-1"/>
    </source>
</evidence>
<evidence type="ECO:0000256" key="5">
    <source>
        <dbReference type="ARBA" id="ARBA00022723"/>
    </source>
</evidence>
<dbReference type="InterPro" id="IPR002403">
    <property type="entry name" value="Cyt_P450_E_grp-IV"/>
</dbReference>
<feature type="binding site" description="axial binding residue" evidence="9">
    <location>
        <position position="436"/>
    </location>
    <ligand>
        <name>heme</name>
        <dbReference type="ChEBI" id="CHEBI:30413"/>
    </ligand>
    <ligandPart>
        <name>Fe</name>
        <dbReference type="ChEBI" id="CHEBI:18248"/>
    </ligandPart>
</feature>
<evidence type="ECO:0000256" key="6">
    <source>
        <dbReference type="ARBA" id="ARBA00023002"/>
    </source>
</evidence>
<comment type="similarity">
    <text evidence="3">Belongs to the cytochrome P450 family.</text>
</comment>
<dbReference type="InterPro" id="IPR001128">
    <property type="entry name" value="Cyt_P450"/>
</dbReference>
<keyword evidence="7 9" id="KW-0408">Iron</keyword>
<evidence type="ECO:0000256" key="1">
    <source>
        <dbReference type="ARBA" id="ARBA00001971"/>
    </source>
</evidence>